<sequence>MLRLLVSPRQYVNQIIQTYVTAFREVTDRRLQELRTIVHGGADATYNLFWISSVVFLHLSVIIGFAVGAFVFWSLSYSLLYWLVIPQRLQRFQLNFDYRQYASRAFQLMDFDLMRLQGYGVADFHPSHDLSLMFPKAGEGGVAGDDALRKSVGVPFVNPTVQADVRFTKRGWAYSPSEEDFGFPDRTALKALGYDYDILVECFLPNTERNSKMEAAMFSIELFDETGARVGHSAKPFIPQHLARWRKKMVELFWFFPILTGFARDGQAVRVRVLDSLPLVRPHQLHRAVVKMTPPLTVVDGVVTLENHLTGVRWFMRENFWISYLLLTCVLTGCSVFVFIIVLGVVDMWVYEKIQEGRNQRQPAVETRGARGRGGAGGGGGGGGGGGRGGMIGTRAPVPSLSPTPPAASPFATASGGGLSVPEERTQTPSPPAPAAASPPAAPVQLGTGAGGGKNVVVTRCQAPTHSAVPLGPPASAPIPLHALQLGHADRSGMHQLQGTLGHPSRPLPPLATSSPPAVAPVEPVRSRLPSSSGSSRDPARRGGGAERKRRPSHGAMMSRGGPSTSGRKAVGGGEDELSSSAASSDRRWRVNRRMQPGGGELRLRRSPAPGPPPGSGPGLTSHPSHRPPTPNNGGGVLRGVGGGVPVLGLRHARHTGAGLGVSSSRMGPRECEFGGGVGRGRGDMWEGIHRGQEGEREGHGVPPPPAVSGGRGPGMPPMWTGGPGFGWDWPDEGAGSRVSGEGWGGEEDEECECDREDGGEGGGEGEDEQLAEEGEGEEENVSMRSGDLAPLSAGTGQEEPLSLVEEPRSPSQPSGAVGGGMGEGERYVSGGNRGDLLVSSGSAAAAAVGAVDSFDAIGRFRPPGGSIDHPPSHHVAVSAAACAGSSSAAVLHRSAVGGGGVNLGLLRGGEREQSPVSLQAALSRNRAEEGAMEAIGERGHVSNLSGRSVHDFDGRGGRERERFVSAQEEEEGGSCRGERGQMQDGEDENERKGEDREKGNLIERDGFYSPRSPRASGAVAHDDGVSSRRVPRDVQRGPRGSREGGGSSSSFASFVSAESRAAEDSRVFWDADSSTGSGGVGRTPAVGGGGSVEKERESARGRPQKVVESGQGRGKSSEERRMPSGERDESRRQEGFGLPGGGGGAAAELPRDSVDREGGGQAARQPVRITPPTTLVADRLGYFVEVNVRQTERRVSTRTTPVPAAAVSTSAAAAAAGQAALPPRDTPGVPGQLQGHASRGSLSAAPRAAPPPPPVPIGGAGVGVDGRDGRGLPEPTIQGRSHSRGQEATSVLLQRRSGERLGQESQSASAEEEDRDSVVSRPSSSF</sequence>
<keyword evidence="2 8" id="KW-0812">Transmembrane</keyword>
<feature type="compositionally biased region" description="Low complexity" evidence="7">
    <location>
        <begin position="511"/>
        <end position="537"/>
    </location>
</feature>
<dbReference type="GO" id="GO:0005789">
    <property type="term" value="C:endoplasmic reticulum membrane"/>
    <property type="evidence" value="ECO:0007669"/>
    <property type="project" value="UniProtKB-SubCell"/>
</dbReference>
<keyword evidence="5" id="KW-0443">Lipid metabolism</keyword>
<evidence type="ECO:0000256" key="5">
    <source>
        <dbReference type="ARBA" id="ARBA00023098"/>
    </source>
</evidence>
<dbReference type="PANTHER" id="PTHR21212">
    <property type="entry name" value="BERNARDINELLI-SEIP CONGENITAL LIPODYSTROPHY 2 HOMOLOG BSCL2 PROTEIN"/>
    <property type="match status" value="1"/>
</dbReference>
<feature type="region of interest" description="Disordered" evidence="7">
    <location>
        <begin position="494"/>
        <end position="641"/>
    </location>
</feature>
<reference evidence="9" key="1">
    <citation type="submission" date="2014-11" db="EMBL/GenBank/DDBJ databases">
        <authorList>
            <person name="Otto D Thomas"/>
            <person name="Naeem Raeece"/>
        </authorList>
    </citation>
    <scope>NUCLEOTIDE SEQUENCE</scope>
</reference>
<proteinExistence type="predicted"/>
<feature type="compositionally biased region" description="Acidic residues" evidence="7">
    <location>
        <begin position="745"/>
        <end position="781"/>
    </location>
</feature>
<dbReference type="PANTHER" id="PTHR21212:SF0">
    <property type="entry name" value="SEIPIN"/>
    <property type="match status" value="1"/>
</dbReference>
<dbReference type="InterPro" id="IPR009617">
    <property type="entry name" value="Seipin"/>
</dbReference>
<feature type="compositionally biased region" description="Low complexity" evidence="7">
    <location>
        <begin position="1238"/>
        <end position="1248"/>
    </location>
</feature>
<feature type="region of interest" description="Disordered" evidence="7">
    <location>
        <begin position="693"/>
        <end position="836"/>
    </location>
</feature>
<accession>A0A0G4F2U9</accession>
<feature type="compositionally biased region" description="Basic and acidic residues" evidence="7">
    <location>
        <begin position="949"/>
        <end position="964"/>
    </location>
</feature>
<feature type="transmembrane region" description="Helical" evidence="8">
    <location>
        <begin position="324"/>
        <end position="351"/>
    </location>
</feature>
<feature type="compositionally biased region" description="Low complexity" evidence="7">
    <location>
        <begin position="1049"/>
        <end position="1060"/>
    </location>
</feature>
<feature type="compositionally biased region" description="Gly residues" evidence="7">
    <location>
        <begin position="1077"/>
        <end position="1092"/>
    </location>
</feature>
<feature type="compositionally biased region" description="Basic and acidic residues" evidence="7">
    <location>
        <begin position="538"/>
        <end position="547"/>
    </location>
</feature>
<feature type="region of interest" description="Disordered" evidence="7">
    <location>
        <begin position="360"/>
        <end position="449"/>
    </location>
</feature>
<dbReference type="VEuPathDB" id="CryptoDB:Cvel_14960"/>
<organism evidence="9">
    <name type="scientific">Chromera velia CCMP2878</name>
    <dbReference type="NCBI Taxonomy" id="1169474"/>
    <lineage>
        <taxon>Eukaryota</taxon>
        <taxon>Sar</taxon>
        <taxon>Alveolata</taxon>
        <taxon>Colpodellida</taxon>
        <taxon>Chromeraceae</taxon>
        <taxon>Chromera</taxon>
    </lineage>
</organism>
<feature type="transmembrane region" description="Helical" evidence="8">
    <location>
        <begin position="55"/>
        <end position="84"/>
    </location>
</feature>
<feature type="region of interest" description="Disordered" evidence="7">
    <location>
        <begin position="938"/>
        <end position="1173"/>
    </location>
</feature>
<protein>
    <recommendedName>
        <fullName evidence="10">Seipin</fullName>
    </recommendedName>
</protein>
<evidence type="ECO:0000256" key="8">
    <source>
        <dbReference type="SAM" id="Phobius"/>
    </source>
</evidence>
<feature type="compositionally biased region" description="Basic and acidic residues" evidence="7">
    <location>
        <begin position="1150"/>
        <end position="1159"/>
    </location>
</feature>
<evidence type="ECO:0000256" key="4">
    <source>
        <dbReference type="ARBA" id="ARBA00022989"/>
    </source>
</evidence>
<name>A0A0G4F2U9_9ALVE</name>
<dbReference type="EMBL" id="CDMZ01000095">
    <property type="protein sequence ID" value="CEM06549.1"/>
    <property type="molecule type" value="Genomic_DNA"/>
</dbReference>
<keyword evidence="6 8" id="KW-0472">Membrane</keyword>
<dbReference type="GO" id="GO:0140042">
    <property type="term" value="P:lipid droplet formation"/>
    <property type="evidence" value="ECO:0007669"/>
    <property type="project" value="UniProtKB-ARBA"/>
</dbReference>
<feature type="compositionally biased region" description="Basic and acidic residues" evidence="7">
    <location>
        <begin position="990"/>
        <end position="1007"/>
    </location>
</feature>
<evidence type="ECO:0000256" key="2">
    <source>
        <dbReference type="ARBA" id="ARBA00022692"/>
    </source>
</evidence>
<keyword evidence="3" id="KW-0256">Endoplasmic reticulum</keyword>
<gene>
    <name evidence="9" type="ORF">Cvel_14960</name>
</gene>
<evidence type="ECO:0008006" key="10">
    <source>
        <dbReference type="Google" id="ProtNLM"/>
    </source>
</evidence>
<dbReference type="CDD" id="cd23995">
    <property type="entry name" value="Seipin_BSCL2_like"/>
    <property type="match status" value="1"/>
</dbReference>
<dbReference type="Pfam" id="PF06775">
    <property type="entry name" value="Seipin"/>
    <property type="match status" value="1"/>
</dbReference>
<feature type="compositionally biased region" description="Basic and acidic residues" evidence="7">
    <location>
        <begin position="1116"/>
        <end position="1135"/>
    </location>
</feature>
<evidence type="ECO:0000256" key="3">
    <source>
        <dbReference type="ARBA" id="ARBA00022824"/>
    </source>
</evidence>
<feature type="compositionally biased region" description="Low complexity" evidence="7">
    <location>
        <begin position="1198"/>
        <end position="1224"/>
    </location>
</feature>
<evidence type="ECO:0000256" key="6">
    <source>
        <dbReference type="ARBA" id="ARBA00023136"/>
    </source>
</evidence>
<evidence type="ECO:0000256" key="7">
    <source>
        <dbReference type="SAM" id="MobiDB-lite"/>
    </source>
</evidence>
<feature type="compositionally biased region" description="Gly residues" evidence="7">
    <location>
        <begin position="372"/>
        <end position="392"/>
    </location>
</feature>
<comment type="subcellular location">
    <subcellularLocation>
        <location evidence="1">Endoplasmic reticulum membrane</location>
        <topology evidence="1">Multi-pass membrane protein</topology>
    </subcellularLocation>
</comment>
<evidence type="ECO:0000256" key="1">
    <source>
        <dbReference type="ARBA" id="ARBA00004477"/>
    </source>
</evidence>
<feature type="compositionally biased region" description="Basic and acidic residues" evidence="7">
    <location>
        <begin position="1021"/>
        <end position="1043"/>
    </location>
</feature>
<feature type="region of interest" description="Disordered" evidence="7">
    <location>
        <begin position="1192"/>
        <end position="1327"/>
    </location>
</feature>
<keyword evidence="4 8" id="KW-1133">Transmembrane helix</keyword>
<feature type="compositionally biased region" description="Basic and acidic residues" evidence="7">
    <location>
        <begin position="1061"/>
        <end position="1070"/>
    </location>
</feature>
<dbReference type="GO" id="GO:0006629">
    <property type="term" value="P:lipid metabolic process"/>
    <property type="evidence" value="ECO:0007669"/>
    <property type="project" value="UniProtKB-KW"/>
</dbReference>
<evidence type="ECO:0000313" key="9">
    <source>
        <dbReference type="EMBL" id="CEM06549.1"/>
    </source>
</evidence>